<feature type="region of interest" description="Disordered" evidence="1">
    <location>
        <begin position="164"/>
        <end position="214"/>
    </location>
</feature>
<proteinExistence type="predicted"/>
<feature type="transmembrane region" description="Helical" evidence="2">
    <location>
        <begin position="128"/>
        <end position="149"/>
    </location>
</feature>
<evidence type="ECO:0000313" key="4">
    <source>
        <dbReference type="Proteomes" id="UP000708208"/>
    </source>
</evidence>
<name>A0A8J2KT92_9HEXA</name>
<evidence type="ECO:0000313" key="3">
    <source>
        <dbReference type="EMBL" id="CAG7820920.1"/>
    </source>
</evidence>
<comment type="caution">
    <text evidence="3">The sequence shown here is derived from an EMBL/GenBank/DDBJ whole genome shotgun (WGS) entry which is preliminary data.</text>
</comment>
<feature type="transmembrane region" description="Helical" evidence="2">
    <location>
        <begin position="62"/>
        <end position="87"/>
    </location>
</feature>
<evidence type="ECO:0000256" key="2">
    <source>
        <dbReference type="SAM" id="Phobius"/>
    </source>
</evidence>
<gene>
    <name evidence="3" type="ORF">AFUS01_LOCUS31288</name>
</gene>
<organism evidence="3 4">
    <name type="scientific">Allacma fusca</name>
    <dbReference type="NCBI Taxonomy" id="39272"/>
    <lineage>
        <taxon>Eukaryota</taxon>
        <taxon>Metazoa</taxon>
        <taxon>Ecdysozoa</taxon>
        <taxon>Arthropoda</taxon>
        <taxon>Hexapoda</taxon>
        <taxon>Collembola</taxon>
        <taxon>Symphypleona</taxon>
        <taxon>Sminthuridae</taxon>
        <taxon>Allacma</taxon>
    </lineage>
</organism>
<feature type="transmembrane region" description="Helical" evidence="2">
    <location>
        <begin position="93"/>
        <end position="116"/>
    </location>
</feature>
<sequence length="410" mass="46185">MGRGIGKCTSCQPCGICGIPLQVGSIIAAIFYMLDGFATLAVIFYDVAHIQKQTTPKMVDSVLIAIILFATMLWIVVSILLLIGALARNRCLVSLFLLGIVIINLVILIVMIVAVTTFTQDDYAKPRLVFYGTYGYGLIWTLLQWYFYWVAYAFLVELTQPGEPRGDEAPREQSHHQVTDKSSPSKGAPGNASQKSSVIASSRDSQRSTVELDEIKPPPELLRNLMSHTHIHFKNFFDDTRSFNSALAFASMVARIATPKYAQLYILDPDEALRTRMAVDANKDCNENLMHELAQLLSAINNYAKAYKMMHEVEQEETDKAHQEGRPPREITMSIHIDKQSDRRRYNAPRFTEVAVIFRSDKGEPPFERDICIYSRLHTKGIAIHQAILNNDVNPMVYPILFPHCDRGGK</sequence>
<dbReference type="PANTHER" id="PTHR45786">
    <property type="entry name" value="DNA BINDING PROTEIN-LIKE"/>
    <property type="match status" value="1"/>
</dbReference>
<dbReference type="EMBL" id="CAJVCH010494290">
    <property type="protein sequence ID" value="CAG7820920.1"/>
    <property type="molecule type" value="Genomic_DNA"/>
</dbReference>
<reference evidence="3" key="1">
    <citation type="submission" date="2021-06" db="EMBL/GenBank/DDBJ databases">
        <authorList>
            <person name="Hodson N. C."/>
            <person name="Mongue J. A."/>
            <person name="Jaron S. K."/>
        </authorList>
    </citation>
    <scope>NUCLEOTIDE SEQUENCE</scope>
</reference>
<feature type="transmembrane region" description="Helical" evidence="2">
    <location>
        <begin position="26"/>
        <end position="50"/>
    </location>
</feature>
<dbReference type="OrthoDB" id="7696245at2759"/>
<keyword evidence="2" id="KW-0472">Membrane</keyword>
<protein>
    <submittedName>
        <fullName evidence="3">Uncharacterized protein</fullName>
    </submittedName>
</protein>
<keyword evidence="2" id="KW-0812">Transmembrane</keyword>
<feature type="compositionally biased region" description="Polar residues" evidence="1">
    <location>
        <begin position="180"/>
        <end position="209"/>
    </location>
</feature>
<keyword evidence="4" id="KW-1185">Reference proteome</keyword>
<dbReference type="PANTHER" id="PTHR45786:SF74">
    <property type="entry name" value="ATP-DEPENDENT DNA HELICASE"/>
    <property type="match status" value="1"/>
</dbReference>
<dbReference type="Proteomes" id="UP000708208">
    <property type="component" value="Unassembled WGS sequence"/>
</dbReference>
<evidence type="ECO:0000256" key="1">
    <source>
        <dbReference type="SAM" id="MobiDB-lite"/>
    </source>
</evidence>
<accession>A0A8J2KT92</accession>
<dbReference type="AlphaFoldDB" id="A0A8J2KT92"/>
<feature type="compositionally biased region" description="Basic and acidic residues" evidence="1">
    <location>
        <begin position="164"/>
        <end position="179"/>
    </location>
</feature>
<keyword evidence="2" id="KW-1133">Transmembrane helix</keyword>